<organism evidence="1 2">
    <name type="scientific">Blautia caecimuris</name>
    <dbReference type="NCBI Taxonomy" id="1796615"/>
    <lineage>
        <taxon>Bacteria</taxon>
        <taxon>Bacillati</taxon>
        <taxon>Bacillota</taxon>
        <taxon>Clostridia</taxon>
        <taxon>Lachnospirales</taxon>
        <taxon>Lachnospiraceae</taxon>
        <taxon>Blautia</taxon>
    </lineage>
</organism>
<name>A0ABV2LZT0_9FIRM</name>
<evidence type="ECO:0000313" key="2">
    <source>
        <dbReference type="Proteomes" id="UP001549106"/>
    </source>
</evidence>
<proteinExistence type="predicted"/>
<comment type="caution">
    <text evidence="1">The sequence shown here is derived from an EMBL/GenBank/DDBJ whole genome shotgun (WGS) entry which is preliminary data.</text>
</comment>
<dbReference type="EMBL" id="JBEPMJ010000005">
    <property type="protein sequence ID" value="MET3749701.1"/>
    <property type="molecule type" value="Genomic_DNA"/>
</dbReference>
<dbReference type="RefSeq" id="WP_257464238.1">
    <property type="nucleotide sequence ID" value="NZ_BAABXP010000006.1"/>
</dbReference>
<protein>
    <submittedName>
        <fullName evidence="1">Uncharacterized protein</fullName>
    </submittedName>
</protein>
<keyword evidence="2" id="KW-1185">Reference proteome</keyword>
<reference evidence="1 2" key="1">
    <citation type="submission" date="2024-06" db="EMBL/GenBank/DDBJ databases">
        <title>Genomic Encyclopedia of Type Strains, Phase IV (KMG-IV): sequencing the most valuable type-strain genomes for metagenomic binning, comparative biology and taxonomic classification.</title>
        <authorList>
            <person name="Goeker M."/>
        </authorList>
    </citation>
    <scope>NUCLEOTIDE SEQUENCE [LARGE SCALE GENOMIC DNA]</scope>
    <source>
        <strain evidence="1 2">DSM 29492</strain>
    </source>
</reference>
<evidence type="ECO:0000313" key="1">
    <source>
        <dbReference type="EMBL" id="MET3749701.1"/>
    </source>
</evidence>
<dbReference type="Proteomes" id="UP001549106">
    <property type="component" value="Unassembled WGS sequence"/>
</dbReference>
<sequence>MTEEYKELVSEIRLHRAKLSICPSAQEGVVISEILEKIIKDEVYRSDYEAITTYFQHHPVGYKEAISAIRTIIASDVF</sequence>
<gene>
    <name evidence="1" type="ORF">ABID24_000935</name>
</gene>
<accession>A0ABV2LZT0</accession>